<evidence type="ECO:0000256" key="11">
    <source>
        <dbReference type="ARBA" id="ARBA00023008"/>
    </source>
</evidence>
<evidence type="ECO:0000256" key="1">
    <source>
        <dbReference type="ARBA" id="ARBA00004141"/>
    </source>
</evidence>
<evidence type="ECO:0000313" key="19">
    <source>
        <dbReference type="EMBL" id="ROR81970.1"/>
    </source>
</evidence>
<dbReference type="Pfam" id="PF00116">
    <property type="entry name" value="COX2"/>
    <property type="match status" value="1"/>
</dbReference>
<dbReference type="GO" id="GO:0042773">
    <property type="term" value="P:ATP synthesis coupled electron transport"/>
    <property type="evidence" value="ECO:0007669"/>
    <property type="project" value="TreeGrafter"/>
</dbReference>
<feature type="transmembrane region" description="Helical" evidence="17">
    <location>
        <begin position="126"/>
        <end position="144"/>
    </location>
</feature>
<dbReference type="EC" id="7.1.1.9" evidence="3"/>
<evidence type="ECO:0000259" key="18">
    <source>
        <dbReference type="PROSITE" id="PS50857"/>
    </source>
</evidence>
<evidence type="ECO:0000256" key="17">
    <source>
        <dbReference type="SAM" id="Phobius"/>
    </source>
</evidence>
<evidence type="ECO:0000256" key="4">
    <source>
        <dbReference type="ARBA" id="ARBA00022448"/>
    </source>
</evidence>
<evidence type="ECO:0000313" key="20">
    <source>
        <dbReference type="Proteomes" id="UP000266915"/>
    </source>
</evidence>
<accession>A0A3N2C3F8</accession>
<keyword evidence="10 17" id="KW-1133">Transmembrane helix</keyword>
<keyword evidence="12 17" id="KW-0472">Membrane</keyword>
<dbReference type="Gene3D" id="1.10.287.90">
    <property type="match status" value="1"/>
</dbReference>
<evidence type="ECO:0000256" key="14">
    <source>
        <dbReference type="ARBA" id="ARBA00031399"/>
    </source>
</evidence>
<evidence type="ECO:0000256" key="9">
    <source>
        <dbReference type="ARBA" id="ARBA00022982"/>
    </source>
</evidence>
<dbReference type="PRINTS" id="PR01166">
    <property type="entry name" value="CYCOXIDASEII"/>
</dbReference>
<feature type="region of interest" description="Disordered" evidence="16">
    <location>
        <begin position="301"/>
        <end position="325"/>
    </location>
</feature>
<comment type="catalytic activity">
    <reaction evidence="15">
        <text>4 Fe(II)-[cytochrome c] + O2 + 8 H(+)(in) = 4 Fe(III)-[cytochrome c] + 2 H2O + 4 H(+)(out)</text>
        <dbReference type="Rhea" id="RHEA:11436"/>
        <dbReference type="Rhea" id="RHEA-COMP:10350"/>
        <dbReference type="Rhea" id="RHEA-COMP:14399"/>
        <dbReference type="ChEBI" id="CHEBI:15377"/>
        <dbReference type="ChEBI" id="CHEBI:15378"/>
        <dbReference type="ChEBI" id="CHEBI:15379"/>
        <dbReference type="ChEBI" id="CHEBI:29033"/>
        <dbReference type="ChEBI" id="CHEBI:29034"/>
        <dbReference type="EC" id="7.1.1.9"/>
    </reaction>
</comment>
<keyword evidence="4" id="KW-0813">Transport</keyword>
<dbReference type="InterPro" id="IPR002429">
    <property type="entry name" value="CcO_II-like_C"/>
</dbReference>
<comment type="similarity">
    <text evidence="2">Belongs to the cytochrome c oxidase subunit 2 family.</text>
</comment>
<gene>
    <name evidence="19" type="ORF">EDD42_2052</name>
</gene>
<evidence type="ECO:0000256" key="13">
    <source>
        <dbReference type="ARBA" id="ARBA00024688"/>
    </source>
</evidence>
<dbReference type="PANTHER" id="PTHR22888:SF9">
    <property type="entry name" value="CYTOCHROME C OXIDASE SUBUNIT 2"/>
    <property type="match status" value="1"/>
</dbReference>
<dbReference type="Proteomes" id="UP000266915">
    <property type="component" value="Unassembled WGS sequence"/>
</dbReference>
<evidence type="ECO:0000256" key="8">
    <source>
        <dbReference type="ARBA" id="ARBA00022967"/>
    </source>
</evidence>
<sequence length="325" mass="36206">MVRRSPPIPTRLGGDPQVCIRKVSEVRSTRRLRWAAIPVAATLAIVLAGCTQAELHGYLPGFVEGESPVTNHTDRIAGLWVTAWLVLLAVGVITWGLIIWAVIVYRRRKGQTGLPVQLRYNMPIEIFYTIVPLILVLGFFAFTARDQNAIETQYEDPDVAIEVFAKQWAWDFVYDEAVNGQDVWTAGVQADEKPGGVIDQDALPTLYLPVGKTVKIALQSRDVIHSFWVIDFLYKKDMIPGKTNYMSFTPEREGTYAGKCAELCGEYHSLMLFNVKVVSQAEYDKHLEDLAESGNIGDYGTEYDRNSNLPGTKAPAGLEEHGDGE</sequence>
<feature type="domain" description="Cytochrome oxidase subunit II copper A binding" evidence="18">
    <location>
        <begin position="156"/>
        <end position="289"/>
    </location>
</feature>
<evidence type="ECO:0000256" key="6">
    <source>
        <dbReference type="ARBA" id="ARBA00022692"/>
    </source>
</evidence>
<dbReference type="SUPFAM" id="SSF49503">
    <property type="entry name" value="Cupredoxins"/>
    <property type="match status" value="1"/>
</dbReference>
<evidence type="ECO:0000256" key="2">
    <source>
        <dbReference type="ARBA" id="ARBA00007866"/>
    </source>
</evidence>
<dbReference type="SUPFAM" id="SSF81464">
    <property type="entry name" value="Cytochrome c oxidase subunit II-like, transmembrane region"/>
    <property type="match status" value="1"/>
</dbReference>
<comment type="function">
    <text evidence="13">Subunits I and II form the functional core of the enzyme complex. Electrons originating in cytochrome c are transferred via heme a and Cu(A) to the binuclear center formed by heme a3 and Cu(B).</text>
</comment>
<keyword evidence="11" id="KW-0186">Copper</keyword>
<evidence type="ECO:0000256" key="5">
    <source>
        <dbReference type="ARBA" id="ARBA00022660"/>
    </source>
</evidence>
<keyword evidence="20" id="KW-1185">Reference proteome</keyword>
<dbReference type="CDD" id="cd13919">
    <property type="entry name" value="CuRO_HCO_II_like_5"/>
    <property type="match status" value="1"/>
</dbReference>
<evidence type="ECO:0000256" key="7">
    <source>
        <dbReference type="ARBA" id="ARBA00022723"/>
    </source>
</evidence>
<reference evidence="19 20" key="1">
    <citation type="submission" date="2018-11" db="EMBL/GenBank/DDBJ databases">
        <title>Sequencing the genomes of 1000 actinobacteria strains.</title>
        <authorList>
            <person name="Klenk H.-P."/>
        </authorList>
    </citation>
    <scope>NUCLEOTIDE SEQUENCE [LARGE SCALE GENOMIC DNA]</scope>
    <source>
        <strain evidence="19 20">DSM 14012</strain>
    </source>
</reference>
<dbReference type="Gene3D" id="2.60.40.420">
    <property type="entry name" value="Cupredoxins - blue copper proteins"/>
    <property type="match status" value="1"/>
</dbReference>
<dbReference type="InterPro" id="IPR014222">
    <property type="entry name" value="Cyt_c_oxidase_su2"/>
</dbReference>
<dbReference type="GO" id="GO:0016020">
    <property type="term" value="C:membrane"/>
    <property type="evidence" value="ECO:0007669"/>
    <property type="project" value="UniProtKB-SubCell"/>
</dbReference>
<evidence type="ECO:0000256" key="15">
    <source>
        <dbReference type="ARBA" id="ARBA00047816"/>
    </source>
</evidence>
<evidence type="ECO:0000256" key="10">
    <source>
        <dbReference type="ARBA" id="ARBA00022989"/>
    </source>
</evidence>
<comment type="subcellular location">
    <subcellularLocation>
        <location evidence="1">Membrane</location>
        <topology evidence="1">Multi-pass membrane protein</topology>
    </subcellularLocation>
</comment>
<dbReference type="NCBIfam" id="TIGR02866">
    <property type="entry name" value="CoxB"/>
    <property type="match status" value="1"/>
</dbReference>
<dbReference type="PROSITE" id="PS50857">
    <property type="entry name" value="COX2_CUA"/>
    <property type="match status" value="1"/>
</dbReference>
<keyword evidence="5" id="KW-0679">Respiratory chain</keyword>
<evidence type="ECO:0000256" key="16">
    <source>
        <dbReference type="SAM" id="MobiDB-lite"/>
    </source>
</evidence>
<feature type="transmembrane region" description="Helical" evidence="17">
    <location>
        <begin position="34"/>
        <end position="59"/>
    </location>
</feature>
<dbReference type="GO" id="GO:0004129">
    <property type="term" value="F:cytochrome-c oxidase activity"/>
    <property type="evidence" value="ECO:0007669"/>
    <property type="project" value="UniProtKB-EC"/>
</dbReference>
<dbReference type="InterPro" id="IPR036257">
    <property type="entry name" value="Cyt_c_oxidase_su2_TM_sf"/>
</dbReference>
<keyword evidence="8" id="KW-1278">Translocase</keyword>
<comment type="caution">
    <text evidence="19">The sequence shown here is derived from an EMBL/GenBank/DDBJ whole genome shotgun (WGS) entry which is preliminary data.</text>
</comment>
<dbReference type="EMBL" id="RKHL01000001">
    <property type="protein sequence ID" value="ROR81970.1"/>
    <property type="molecule type" value="Genomic_DNA"/>
</dbReference>
<name>A0A3N2C3F8_9MICO</name>
<keyword evidence="7" id="KW-0479">Metal-binding</keyword>
<evidence type="ECO:0000256" key="12">
    <source>
        <dbReference type="ARBA" id="ARBA00023136"/>
    </source>
</evidence>
<dbReference type="PANTHER" id="PTHR22888">
    <property type="entry name" value="CYTOCHROME C OXIDASE, SUBUNIT II"/>
    <property type="match status" value="1"/>
</dbReference>
<keyword evidence="9" id="KW-0249">Electron transport</keyword>
<dbReference type="InterPro" id="IPR008972">
    <property type="entry name" value="Cupredoxin"/>
</dbReference>
<keyword evidence="6 17" id="KW-0812">Transmembrane</keyword>
<organism evidence="19 20">
    <name type="scientific">Plantibacter flavus</name>
    <dbReference type="NCBI Taxonomy" id="150123"/>
    <lineage>
        <taxon>Bacteria</taxon>
        <taxon>Bacillati</taxon>
        <taxon>Actinomycetota</taxon>
        <taxon>Actinomycetes</taxon>
        <taxon>Micrococcales</taxon>
        <taxon>Microbacteriaceae</taxon>
        <taxon>Plantibacter</taxon>
    </lineage>
</organism>
<dbReference type="GO" id="GO:0016491">
    <property type="term" value="F:oxidoreductase activity"/>
    <property type="evidence" value="ECO:0007669"/>
    <property type="project" value="InterPro"/>
</dbReference>
<evidence type="ECO:0000256" key="3">
    <source>
        <dbReference type="ARBA" id="ARBA00012949"/>
    </source>
</evidence>
<protein>
    <recommendedName>
        <fullName evidence="3">cytochrome-c oxidase</fullName>
        <ecNumber evidence="3">7.1.1.9</ecNumber>
    </recommendedName>
    <alternativeName>
        <fullName evidence="14">Cytochrome aa3 subunit 2</fullName>
    </alternativeName>
</protein>
<feature type="transmembrane region" description="Helical" evidence="17">
    <location>
        <begin position="79"/>
        <end position="105"/>
    </location>
</feature>
<dbReference type="PROSITE" id="PS00078">
    <property type="entry name" value="COX2"/>
    <property type="match status" value="1"/>
</dbReference>
<proteinExistence type="inferred from homology"/>
<dbReference type="GO" id="GO:0005507">
    <property type="term" value="F:copper ion binding"/>
    <property type="evidence" value="ECO:0007669"/>
    <property type="project" value="InterPro"/>
</dbReference>
<dbReference type="InterPro" id="IPR001505">
    <property type="entry name" value="Copper_CuA"/>
</dbReference>
<dbReference type="AlphaFoldDB" id="A0A3N2C3F8"/>
<dbReference type="InterPro" id="IPR045187">
    <property type="entry name" value="CcO_II"/>
</dbReference>